<evidence type="ECO:0000313" key="6">
    <source>
        <dbReference type="Proteomes" id="UP000273083"/>
    </source>
</evidence>
<evidence type="ECO:0000256" key="2">
    <source>
        <dbReference type="ARBA" id="ARBA00023125"/>
    </source>
</evidence>
<dbReference type="PROSITE" id="PS01124">
    <property type="entry name" value="HTH_ARAC_FAMILY_2"/>
    <property type="match status" value="1"/>
</dbReference>
<dbReference type="SUPFAM" id="SSF46689">
    <property type="entry name" value="Homeodomain-like"/>
    <property type="match status" value="2"/>
</dbReference>
<dbReference type="Gene3D" id="1.10.10.60">
    <property type="entry name" value="Homeodomain-like"/>
    <property type="match status" value="2"/>
</dbReference>
<dbReference type="InterPro" id="IPR009057">
    <property type="entry name" value="Homeodomain-like_sf"/>
</dbReference>
<keyword evidence="6" id="KW-1185">Reference proteome</keyword>
<dbReference type="GO" id="GO:0043565">
    <property type="term" value="F:sequence-specific DNA binding"/>
    <property type="evidence" value="ECO:0007669"/>
    <property type="project" value="InterPro"/>
</dbReference>
<evidence type="ECO:0000256" key="3">
    <source>
        <dbReference type="ARBA" id="ARBA00023163"/>
    </source>
</evidence>
<evidence type="ECO:0000259" key="4">
    <source>
        <dbReference type="PROSITE" id="PS01124"/>
    </source>
</evidence>
<dbReference type="PANTHER" id="PTHR47504:SF5">
    <property type="entry name" value="RIGHT ORIGIN-BINDING PROTEIN"/>
    <property type="match status" value="1"/>
</dbReference>
<name>A0A3N1XPI1_9FIRM</name>
<dbReference type="InterPro" id="IPR050959">
    <property type="entry name" value="MarA-like"/>
</dbReference>
<dbReference type="PROSITE" id="PS00041">
    <property type="entry name" value="HTH_ARAC_FAMILY_1"/>
    <property type="match status" value="1"/>
</dbReference>
<dbReference type="RefSeq" id="WP_330511010.1">
    <property type="nucleotide sequence ID" value="NZ_RJVG01000005.1"/>
</dbReference>
<keyword evidence="2 5" id="KW-0238">DNA-binding</keyword>
<comment type="caution">
    <text evidence="5">The sequence shown here is derived from an EMBL/GenBank/DDBJ whole genome shotgun (WGS) entry which is preliminary data.</text>
</comment>
<dbReference type="Proteomes" id="UP000273083">
    <property type="component" value="Unassembled WGS sequence"/>
</dbReference>
<gene>
    <name evidence="5" type="ORF">EDD66_1059</name>
</gene>
<dbReference type="GO" id="GO:0003700">
    <property type="term" value="F:DNA-binding transcription factor activity"/>
    <property type="evidence" value="ECO:0007669"/>
    <property type="project" value="InterPro"/>
</dbReference>
<dbReference type="SMART" id="SM00342">
    <property type="entry name" value="HTH_ARAC"/>
    <property type="match status" value="1"/>
</dbReference>
<proteinExistence type="predicted"/>
<feature type="domain" description="HTH araC/xylS-type" evidence="4">
    <location>
        <begin position="8"/>
        <end position="106"/>
    </location>
</feature>
<dbReference type="Pfam" id="PF12833">
    <property type="entry name" value="HTH_18"/>
    <property type="match status" value="1"/>
</dbReference>
<protein>
    <submittedName>
        <fullName evidence="5">AraC-like DNA-binding protein</fullName>
    </submittedName>
</protein>
<dbReference type="EMBL" id="RJVG01000005">
    <property type="protein sequence ID" value="ROR28071.1"/>
    <property type="molecule type" value="Genomic_DNA"/>
</dbReference>
<accession>A0A3N1XPI1</accession>
<keyword evidence="3" id="KW-0804">Transcription</keyword>
<reference evidence="5 6" key="1">
    <citation type="submission" date="2018-11" db="EMBL/GenBank/DDBJ databases">
        <title>Genomic Encyclopedia of Type Strains, Phase IV (KMG-IV): sequencing the most valuable type-strain genomes for metagenomic binning, comparative biology and taxonomic classification.</title>
        <authorList>
            <person name="Goeker M."/>
        </authorList>
    </citation>
    <scope>NUCLEOTIDE SEQUENCE [LARGE SCALE GENOMIC DNA]</scope>
    <source>
        <strain evidence="5 6">DSM 26537</strain>
    </source>
</reference>
<evidence type="ECO:0000256" key="1">
    <source>
        <dbReference type="ARBA" id="ARBA00023015"/>
    </source>
</evidence>
<sequence>MEWLKQLNTAVNYIEEHLTDTIDMEKMAQIAHCSVFHFQRMFSYLAEVPLSEYIRRRKMTRAAFDLQNGNEKVIDIALKYGYESPTAFNRAFQSVHGIAPSIAKQSGIILKAFPPICFQ</sequence>
<dbReference type="PANTHER" id="PTHR47504">
    <property type="entry name" value="RIGHT ORIGIN-BINDING PROTEIN"/>
    <property type="match status" value="1"/>
</dbReference>
<dbReference type="InterPro" id="IPR018062">
    <property type="entry name" value="HTH_AraC-typ_CS"/>
</dbReference>
<keyword evidence="1" id="KW-0805">Transcription regulation</keyword>
<evidence type="ECO:0000313" key="5">
    <source>
        <dbReference type="EMBL" id="ROR28071.1"/>
    </source>
</evidence>
<dbReference type="AlphaFoldDB" id="A0A3N1XPI1"/>
<organism evidence="5 6">
    <name type="scientific">Mobilisporobacter senegalensis</name>
    <dbReference type="NCBI Taxonomy" id="1329262"/>
    <lineage>
        <taxon>Bacteria</taxon>
        <taxon>Bacillati</taxon>
        <taxon>Bacillota</taxon>
        <taxon>Clostridia</taxon>
        <taxon>Lachnospirales</taxon>
        <taxon>Lachnospiraceae</taxon>
        <taxon>Mobilisporobacter</taxon>
    </lineage>
</organism>
<dbReference type="InterPro" id="IPR018060">
    <property type="entry name" value="HTH_AraC"/>
</dbReference>